<accession>A0ABU3LGI3</accession>
<dbReference type="Gene3D" id="2.40.50.120">
    <property type="match status" value="1"/>
</dbReference>
<gene>
    <name evidence="4" type="ORF">RQM59_10485</name>
</gene>
<sequence>MKKNVTILFLLVSASVVACSCIRSKFSKKHVDNASYIIKGEVLKVSHDKKNWQNIITFRVDDAIKGNTKKTVKIRTAQDSAACGLYVQKNDQWFLFVYELEGQMHIGLCDKNIRYNRRPGESRALRKKNCKIIKNYQKKIKEFRNE</sequence>
<comment type="caution">
    <text evidence="4">The sequence shown here is derived from an EMBL/GenBank/DDBJ whole genome shotgun (WGS) entry which is preliminary data.</text>
</comment>
<evidence type="ECO:0000256" key="3">
    <source>
        <dbReference type="SAM" id="SignalP"/>
    </source>
</evidence>
<dbReference type="RefSeq" id="WP_349242060.1">
    <property type="nucleotide sequence ID" value="NZ_JAVTTO010000004.1"/>
</dbReference>
<dbReference type="InterPro" id="IPR001820">
    <property type="entry name" value="TIMP"/>
</dbReference>
<comment type="subcellular location">
    <subcellularLocation>
        <location evidence="1">Secreted</location>
    </subcellularLocation>
</comment>
<keyword evidence="3" id="KW-0732">Signal</keyword>
<keyword evidence="2" id="KW-0964">Secreted</keyword>
<feature type="chain" id="PRO_5046282029" description="NTR domain-containing protein" evidence="3">
    <location>
        <begin position="19"/>
        <end position="146"/>
    </location>
</feature>
<dbReference type="SUPFAM" id="SSF50242">
    <property type="entry name" value="TIMP-like"/>
    <property type="match status" value="1"/>
</dbReference>
<evidence type="ECO:0008006" key="6">
    <source>
        <dbReference type="Google" id="ProtNLM"/>
    </source>
</evidence>
<evidence type="ECO:0000256" key="1">
    <source>
        <dbReference type="ARBA" id="ARBA00004613"/>
    </source>
</evidence>
<dbReference type="Pfam" id="PF00965">
    <property type="entry name" value="TIMP"/>
    <property type="match status" value="1"/>
</dbReference>
<proteinExistence type="predicted"/>
<keyword evidence="5" id="KW-1185">Reference proteome</keyword>
<evidence type="ECO:0000256" key="2">
    <source>
        <dbReference type="ARBA" id="ARBA00022525"/>
    </source>
</evidence>
<organism evidence="4 5">
    <name type="scientific">Asprobacillus argus</name>
    <dbReference type="NCBI Taxonomy" id="3076534"/>
    <lineage>
        <taxon>Bacteria</taxon>
        <taxon>Pseudomonadati</taxon>
        <taxon>Bacteroidota</taxon>
        <taxon>Flavobacteriia</taxon>
        <taxon>Flavobacteriales</taxon>
        <taxon>Flavobacteriaceae</taxon>
        <taxon>Asprobacillus</taxon>
    </lineage>
</organism>
<dbReference type="PROSITE" id="PS51257">
    <property type="entry name" value="PROKAR_LIPOPROTEIN"/>
    <property type="match status" value="1"/>
</dbReference>
<dbReference type="Proteomes" id="UP001257277">
    <property type="component" value="Unassembled WGS sequence"/>
</dbReference>
<feature type="signal peptide" evidence="3">
    <location>
        <begin position="1"/>
        <end position="18"/>
    </location>
</feature>
<dbReference type="InterPro" id="IPR008993">
    <property type="entry name" value="TIMP-like_OB-fold"/>
</dbReference>
<dbReference type="EMBL" id="JAVTTO010000004">
    <property type="protein sequence ID" value="MDT7832807.1"/>
    <property type="molecule type" value="Genomic_DNA"/>
</dbReference>
<reference evidence="4 5" key="1">
    <citation type="submission" date="2023-09" db="EMBL/GenBank/DDBJ databases">
        <title>Novel taxa isolated from Blanes Bay.</title>
        <authorList>
            <person name="Rey-Velasco X."/>
            <person name="Lucena T."/>
        </authorList>
    </citation>
    <scope>NUCLEOTIDE SEQUENCE [LARGE SCALE GENOMIC DNA]</scope>
    <source>
        <strain evidence="4 5">S356</strain>
    </source>
</reference>
<protein>
    <recommendedName>
        <fullName evidence="6">NTR domain-containing protein</fullName>
    </recommendedName>
</protein>
<evidence type="ECO:0000313" key="4">
    <source>
        <dbReference type="EMBL" id="MDT7832807.1"/>
    </source>
</evidence>
<evidence type="ECO:0000313" key="5">
    <source>
        <dbReference type="Proteomes" id="UP001257277"/>
    </source>
</evidence>
<name>A0ABU3LGI3_9FLAO</name>